<dbReference type="RefSeq" id="WP_390313915.1">
    <property type="nucleotide sequence ID" value="NZ_JBHSPB010000001.1"/>
</dbReference>
<dbReference type="EMBL" id="JBHSPB010000001">
    <property type="protein sequence ID" value="MFC5718927.1"/>
    <property type="molecule type" value="Genomic_DNA"/>
</dbReference>
<sequence length="270" mass="26526">MKGGARGTAAARPGDRGWLAGRCRSAVSGAGGGLPPGWDGLVAVAGRGDGRRPERGSGVGAVFVGFGGWGRERGLGARVVPAARALFPGASERPRPGVGVAGVRGRRPACGRGSGAGPVSGGGRSAAGGRGRGARAAAPGRRARRQRGSASVELLGFLPVLMLVGLAAVQLGLVAYAAQQAGSAARAAARTASLDDPRLTPGEAGRAALSGWLELDGADAPSCDGAARTTATVSVRVPSVVPLLGGPTVTRSATMPCPAGPRAGDRGVRR</sequence>
<feature type="region of interest" description="Disordered" evidence="1">
    <location>
        <begin position="250"/>
        <end position="270"/>
    </location>
</feature>
<protein>
    <submittedName>
        <fullName evidence="4">TadE/TadG family type IV pilus assembly protein</fullName>
    </submittedName>
</protein>
<keyword evidence="2" id="KW-0472">Membrane</keyword>
<dbReference type="InterPro" id="IPR012495">
    <property type="entry name" value="TadE-like_dom"/>
</dbReference>
<accession>A0ABW0YTW6</accession>
<organism evidence="4 5">
    <name type="scientific">Streptomyces gamaensis</name>
    <dbReference type="NCBI Taxonomy" id="1763542"/>
    <lineage>
        <taxon>Bacteria</taxon>
        <taxon>Bacillati</taxon>
        <taxon>Actinomycetota</taxon>
        <taxon>Actinomycetes</taxon>
        <taxon>Kitasatosporales</taxon>
        <taxon>Streptomycetaceae</taxon>
        <taxon>Streptomyces</taxon>
    </lineage>
</organism>
<feature type="transmembrane region" description="Helical" evidence="2">
    <location>
        <begin position="154"/>
        <end position="178"/>
    </location>
</feature>
<evidence type="ECO:0000256" key="1">
    <source>
        <dbReference type="SAM" id="MobiDB-lite"/>
    </source>
</evidence>
<gene>
    <name evidence="4" type="ORF">ACFP1Z_01870</name>
</gene>
<comment type="caution">
    <text evidence="4">The sequence shown here is derived from an EMBL/GenBank/DDBJ whole genome shotgun (WGS) entry which is preliminary data.</text>
</comment>
<feature type="region of interest" description="Disordered" evidence="1">
    <location>
        <begin position="96"/>
        <end position="145"/>
    </location>
</feature>
<evidence type="ECO:0000313" key="4">
    <source>
        <dbReference type="EMBL" id="MFC5718927.1"/>
    </source>
</evidence>
<evidence type="ECO:0000313" key="5">
    <source>
        <dbReference type="Proteomes" id="UP001596083"/>
    </source>
</evidence>
<dbReference type="Proteomes" id="UP001596083">
    <property type="component" value="Unassembled WGS sequence"/>
</dbReference>
<feature type="domain" description="TadE-like" evidence="3">
    <location>
        <begin position="148"/>
        <end position="190"/>
    </location>
</feature>
<evidence type="ECO:0000259" key="3">
    <source>
        <dbReference type="Pfam" id="PF07811"/>
    </source>
</evidence>
<dbReference type="Pfam" id="PF07811">
    <property type="entry name" value="TadE"/>
    <property type="match status" value="1"/>
</dbReference>
<evidence type="ECO:0000256" key="2">
    <source>
        <dbReference type="SAM" id="Phobius"/>
    </source>
</evidence>
<keyword evidence="2" id="KW-0812">Transmembrane</keyword>
<feature type="compositionally biased region" description="Gly residues" evidence="1">
    <location>
        <begin position="112"/>
        <end position="131"/>
    </location>
</feature>
<name>A0ABW0YTW6_9ACTN</name>
<reference evidence="5" key="1">
    <citation type="journal article" date="2019" name="Int. J. Syst. Evol. Microbiol.">
        <title>The Global Catalogue of Microorganisms (GCM) 10K type strain sequencing project: providing services to taxonomists for standard genome sequencing and annotation.</title>
        <authorList>
            <consortium name="The Broad Institute Genomics Platform"/>
            <consortium name="The Broad Institute Genome Sequencing Center for Infectious Disease"/>
            <person name="Wu L."/>
            <person name="Ma J."/>
        </authorList>
    </citation>
    <scope>NUCLEOTIDE SEQUENCE [LARGE SCALE GENOMIC DNA]</scope>
    <source>
        <strain evidence="5">CGMCC 4.7304</strain>
    </source>
</reference>
<keyword evidence="5" id="KW-1185">Reference proteome</keyword>
<proteinExistence type="predicted"/>
<keyword evidence="2" id="KW-1133">Transmembrane helix</keyword>